<dbReference type="Pfam" id="PF02627">
    <property type="entry name" value="CMD"/>
    <property type="match status" value="1"/>
</dbReference>
<organism evidence="3 4">
    <name type="scientific">Acaryochloris thomasi RCC1774</name>
    <dbReference type="NCBI Taxonomy" id="1764569"/>
    <lineage>
        <taxon>Bacteria</taxon>
        <taxon>Bacillati</taxon>
        <taxon>Cyanobacteriota</taxon>
        <taxon>Cyanophyceae</taxon>
        <taxon>Acaryochloridales</taxon>
        <taxon>Acaryochloridaceae</taxon>
        <taxon>Acaryochloris</taxon>
        <taxon>Acaryochloris thomasi</taxon>
    </lineage>
</organism>
<reference evidence="3 4" key="1">
    <citation type="journal article" date="2018" name="Sci. Rep.">
        <title>A novel species of the marine cyanobacterium Acaryochloris with a unique pigment content and lifestyle.</title>
        <authorList>
            <person name="Partensky F."/>
            <person name="Six C."/>
            <person name="Ratin M."/>
            <person name="Garczarek L."/>
            <person name="Vaulot D."/>
            <person name="Probert I."/>
            <person name="Calteau A."/>
            <person name="Gourvil P."/>
            <person name="Marie D."/>
            <person name="Grebert T."/>
            <person name="Bouchier C."/>
            <person name="Le Panse S."/>
            <person name="Gachenot M."/>
            <person name="Rodriguez F."/>
            <person name="Garrido J.L."/>
        </authorList>
    </citation>
    <scope>NUCLEOTIDE SEQUENCE [LARGE SCALE GENOMIC DNA]</scope>
    <source>
        <strain evidence="3 4">RCC1774</strain>
    </source>
</reference>
<sequence>MNRLFLTSAVVLAVVIVSETQAQETVPQPPKVLTRQERGEKVMNSFSQGQGLPPHFQQLQKDFPELADLTLKYAVGDIWGREVLDDKTRQLVSLAGFAAEGTMPQFKVHAQYALNYGVTPEELMEVIYITTVTSGYPRALIAAGTLKELFQENNVKFPVTSQQ</sequence>
<gene>
    <name evidence="3" type="ORF">C1752_01611</name>
</gene>
<dbReference type="Gene3D" id="1.20.1290.10">
    <property type="entry name" value="AhpD-like"/>
    <property type="match status" value="1"/>
</dbReference>
<dbReference type="InterPro" id="IPR029032">
    <property type="entry name" value="AhpD-like"/>
</dbReference>
<dbReference type="PANTHER" id="PTHR33570:SF2">
    <property type="entry name" value="CARBOXYMUCONOLACTONE DECARBOXYLASE-LIKE DOMAIN-CONTAINING PROTEIN"/>
    <property type="match status" value="1"/>
</dbReference>
<dbReference type="SUPFAM" id="SSF69118">
    <property type="entry name" value="AhpD-like"/>
    <property type="match status" value="1"/>
</dbReference>
<evidence type="ECO:0000313" key="4">
    <source>
        <dbReference type="Proteomes" id="UP000248857"/>
    </source>
</evidence>
<proteinExistence type="predicted"/>
<evidence type="ECO:0000256" key="1">
    <source>
        <dbReference type="SAM" id="SignalP"/>
    </source>
</evidence>
<dbReference type="Proteomes" id="UP000248857">
    <property type="component" value="Unassembled WGS sequence"/>
</dbReference>
<feature type="signal peptide" evidence="1">
    <location>
        <begin position="1"/>
        <end position="22"/>
    </location>
</feature>
<comment type="caution">
    <text evidence="3">The sequence shown here is derived from an EMBL/GenBank/DDBJ whole genome shotgun (WGS) entry which is preliminary data.</text>
</comment>
<dbReference type="PANTHER" id="PTHR33570">
    <property type="entry name" value="4-CARBOXYMUCONOLACTONE DECARBOXYLASE FAMILY PROTEIN"/>
    <property type="match status" value="1"/>
</dbReference>
<dbReference type="OrthoDB" id="9802489at2"/>
<dbReference type="InterPro" id="IPR003779">
    <property type="entry name" value="CMD-like"/>
</dbReference>
<dbReference type="RefSeq" id="WP_110985584.1">
    <property type="nucleotide sequence ID" value="NZ_CAWNWM010000004.1"/>
</dbReference>
<accession>A0A2W1JKP4</accession>
<dbReference type="AlphaFoldDB" id="A0A2W1JKP4"/>
<dbReference type="GO" id="GO:0051920">
    <property type="term" value="F:peroxiredoxin activity"/>
    <property type="evidence" value="ECO:0007669"/>
    <property type="project" value="InterPro"/>
</dbReference>
<evidence type="ECO:0000313" key="3">
    <source>
        <dbReference type="EMBL" id="PZD73958.1"/>
    </source>
</evidence>
<name>A0A2W1JKP4_9CYAN</name>
<feature type="chain" id="PRO_5016077184" description="Carboxymuconolactone decarboxylase-like domain-containing protein" evidence="1">
    <location>
        <begin position="23"/>
        <end position="163"/>
    </location>
</feature>
<keyword evidence="4" id="KW-1185">Reference proteome</keyword>
<feature type="domain" description="Carboxymuconolactone decarboxylase-like" evidence="2">
    <location>
        <begin position="64"/>
        <end position="144"/>
    </location>
</feature>
<protein>
    <recommendedName>
        <fullName evidence="2">Carboxymuconolactone decarboxylase-like domain-containing protein</fullName>
    </recommendedName>
</protein>
<dbReference type="EMBL" id="PQWO01000004">
    <property type="protein sequence ID" value="PZD73958.1"/>
    <property type="molecule type" value="Genomic_DNA"/>
</dbReference>
<evidence type="ECO:0000259" key="2">
    <source>
        <dbReference type="Pfam" id="PF02627"/>
    </source>
</evidence>
<dbReference type="InterPro" id="IPR052512">
    <property type="entry name" value="4CMD/NDH-1_regulator"/>
</dbReference>
<keyword evidence="1" id="KW-0732">Signal</keyword>